<dbReference type="EMBL" id="BLXT01007988">
    <property type="protein sequence ID" value="GFO44985.1"/>
    <property type="molecule type" value="Genomic_DNA"/>
</dbReference>
<protein>
    <submittedName>
        <fullName evidence="2">Uncharacterized protein</fullName>
    </submittedName>
</protein>
<dbReference type="AlphaFoldDB" id="A0AAV4DLP5"/>
<reference evidence="2 3" key="1">
    <citation type="journal article" date="2021" name="Elife">
        <title>Chloroplast acquisition without the gene transfer in kleptoplastic sea slugs, Plakobranchus ocellatus.</title>
        <authorList>
            <person name="Maeda T."/>
            <person name="Takahashi S."/>
            <person name="Yoshida T."/>
            <person name="Shimamura S."/>
            <person name="Takaki Y."/>
            <person name="Nagai Y."/>
            <person name="Toyoda A."/>
            <person name="Suzuki Y."/>
            <person name="Arimoto A."/>
            <person name="Ishii H."/>
            <person name="Satoh N."/>
            <person name="Nishiyama T."/>
            <person name="Hasebe M."/>
            <person name="Maruyama T."/>
            <person name="Minagawa J."/>
            <person name="Obokata J."/>
            <person name="Shigenobu S."/>
        </authorList>
    </citation>
    <scope>NUCLEOTIDE SEQUENCE [LARGE SCALE GENOMIC DNA]</scope>
</reference>
<keyword evidence="3" id="KW-1185">Reference proteome</keyword>
<accession>A0AAV4DLP5</accession>
<comment type="caution">
    <text evidence="2">The sequence shown here is derived from an EMBL/GenBank/DDBJ whole genome shotgun (WGS) entry which is preliminary data.</text>
</comment>
<evidence type="ECO:0000313" key="3">
    <source>
        <dbReference type="Proteomes" id="UP000735302"/>
    </source>
</evidence>
<name>A0AAV4DLP5_9GAST</name>
<feature type="compositionally biased region" description="Basic and acidic residues" evidence="1">
    <location>
        <begin position="83"/>
        <end position="99"/>
    </location>
</feature>
<organism evidence="2 3">
    <name type="scientific">Plakobranchus ocellatus</name>
    <dbReference type="NCBI Taxonomy" id="259542"/>
    <lineage>
        <taxon>Eukaryota</taxon>
        <taxon>Metazoa</taxon>
        <taxon>Spiralia</taxon>
        <taxon>Lophotrochozoa</taxon>
        <taxon>Mollusca</taxon>
        <taxon>Gastropoda</taxon>
        <taxon>Heterobranchia</taxon>
        <taxon>Euthyneura</taxon>
        <taxon>Panpulmonata</taxon>
        <taxon>Sacoglossa</taxon>
        <taxon>Placobranchoidea</taxon>
        <taxon>Plakobranchidae</taxon>
        <taxon>Plakobranchus</taxon>
    </lineage>
</organism>
<feature type="region of interest" description="Disordered" evidence="1">
    <location>
        <begin position="35"/>
        <end position="99"/>
    </location>
</feature>
<dbReference type="Proteomes" id="UP000735302">
    <property type="component" value="Unassembled WGS sequence"/>
</dbReference>
<sequence>MKALMSNISEGLLATITVQLRDVLESSEVEVKAPLTNLTSEGHSGHLDPSQRRRPHCSMHPHSSVILLKQTRKRPRTWYNSEGAKKKDCENRQDSRARK</sequence>
<evidence type="ECO:0000256" key="1">
    <source>
        <dbReference type="SAM" id="MobiDB-lite"/>
    </source>
</evidence>
<proteinExistence type="predicted"/>
<gene>
    <name evidence="2" type="ORF">PoB_007149000</name>
</gene>
<evidence type="ECO:0000313" key="2">
    <source>
        <dbReference type="EMBL" id="GFO44985.1"/>
    </source>
</evidence>